<dbReference type="OrthoDB" id="9765926at2"/>
<dbReference type="AlphaFoldDB" id="A0A5M7BH82"/>
<evidence type="ECO:0000313" key="2">
    <source>
        <dbReference type="EMBL" id="KAA5826415.1"/>
    </source>
</evidence>
<dbReference type="NCBIfam" id="TIGR04131">
    <property type="entry name" value="Bac_Flav_CTERM"/>
    <property type="match status" value="1"/>
</dbReference>
<gene>
    <name evidence="2" type="ORF">F2B50_06245</name>
    <name evidence="3" type="ORF">FPF71_06245</name>
</gene>
<keyword evidence="4" id="KW-1185">Reference proteome</keyword>
<evidence type="ECO:0000259" key="1">
    <source>
        <dbReference type="Pfam" id="PF19081"/>
    </source>
</evidence>
<dbReference type="Proteomes" id="UP000315145">
    <property type="component" value="Unassembled WGS sequence"/>
</dbReference>
<sequence length="440" mass="48454">MPKQTSVILKMLNNGVGGCGNDLALDDIVFKSCGDNITVTDTQNKSEVYHCAGSPSSSKTLTANPDFTIFSSHFYQWQESTDNITWTDMIGENNPTFTTPPLNTTIFYRVKVAEDAINISNSFCNALSDTFEFKVVEIPSAPTSHGDLSLCEGSTTPISASTPSGTTVNWYDAATGGNLLLPNSSSYSPQTSGTYYAEAETINGGCVSASRTPIVINFLETPLVEDEFLSFCENTTITLQANSNIPTSTYLWSNGDTTEEITVSSPGIYTVAVSNFNCTVTKTINVTQIENPVIHSITSDGRDIVVTTSNEGDFLYSLNGNIYQPNNTFINIEGGQYTIYVKQRFCDTIITKPHLHFYIPKFFTPNNDGVNDEFDLKGIEFYSSSHVSIFNRYGKLVKSASNTKFSWNGSANNINMPSDDYWYIIIIDNQKFSGHFTLKR</sequence>
<dbReference type="RefSeq" id="WP_144115824.1">
    <property type="nucleotide sequence ID" value="NZ_JACHGE010000004.1"/>
</dbReference>
<evidence type="ECO:0000313" key="3">
    <source>
        <dbReference type="EMBL" id="TSJ80453.1"/>
    </source>
</evidence>
<proteinExistence type="predicted"/>
<accession>A0A5M7BH82</accession>
<dbReference type="Proteomes" id="UP000322315">
    <property type="component" value="Unassembled WGS sequence"/>
</dbReference>
<dbReference type="Pfam" id="PF19081">
    <property type="entry name" value="Ig_7"/>
    <property type="match status" value="1"/>
</dbReference>
<organism evidence="2 5">
    <name type="scientific">Algibacter amylolyticus</name>
    <dbReference type="NCBI Taxonomy" id="1608400"/>
    <lineage>
        <taxon>Bacteria</taxon>
        <taxon>Pseudomonadati</taxon>
        <taxon>Bacteroidota</taxon>
        <taxon>Flavobacteriia</taxon>
        <taxon>Flavobacteriales</taxon>
        <taxon>Flavobacteriaceae</taxon>
        <taxon>Algibacter</taxon>
    </lineage>
</organism>
<dbReference type="EMBL" id="VWRS01000002">
    <property type="protein sequence ID" value="KAA5826415.1"/>
    <property type="molecule type" value="Genomic_DNA"/>
</dbReference>
<evidence type="ECO:0000313" key="4">
    <source>
        <dbReference type="Proteomes" id="UP000315145"/>
    </source>
</evidence>
<dbReference type="EMBL" id="VMBF01000002">
    <property type="protein sequence ID" value="TSJ80453.1"/>
    <property type="molecule type" value="Genomic_DNA"/>
</dbReference>
<reference evidence="2" key="3">
    <citation type="submission" date="2019-09" db="EMBL/GenBank/DDBJ databases">
        <authorList>
            <person name="Zhang D.-C."/>
        </authorList>
    </citation>
    <scope>NUCLEOTIDE SEQUENCE</scope>
    <source>
        <strain evidence="2">RU-4-M-4</strain>
    </source>
</reference>
<protein>
    <submittedName>
        <fullName evidence="2">T9SS type B sorting domain-containing protein</fullName>
    </submittedName>
</protein>
<dbReference type="Pfam" id="PF13585">
    <property type="entry name" value="CHU_C"/>
    <property type="match status" value="1"/>
</dbReference>
<dbReference type="InterPro" id="IPR026341">
    <property type="entry name" value="T9SS_type_B"/>
</dbReference>
<name>A0A5M7BH82_9FLAO</name>
<dbReference type="Gene3D" id="2.60.40.2700">
    <property type="match status" value="1"/>
</dbReference>
<feature type="domain" description="Ig-like" evidence="1">
    <location>
        <begin position="139"/>
        <end position="216"/>
    </location>
</feature>
<reference evidence="3 4" key="2">
    <citation type="submission" date="2019-07" db="EMBL/GenBank/DDBJ databases">
        <title>Algibacter marinivivus sp. nov., isolated from the surface of a marine red alga.</title>
        <authorList>
            <person name="Zhong X."/>
            <person name="Xu W."/>
            <person name="Zhang Y."/>
            <person name="Zhang Q."/>
            <person name="Du Z."/>
        </authorList>
    </citation>
    <scope>NUCLEOTIDE SEQUENCE [LARGE SCALE GENOMIC DNA]</scope>
    <source>
        <strain evidence="3 4">RU-4-M-4</strain>
    </source>
</reference>
<reference evidence="2 5" key="1">
    <citation type="journal article" date="2015" name="Int. J. Syst. Evol. Microbiol.">
        <title>Algibacter amylolyticus sp. nov., isolated from intertidal sediment.</title>
        <authorList>
            <person name="Zhang D.C."/>
            <person name="Wu J."/>
            <person name="Neuner K."/>
            <person name="Yao J."/>
            <person name="Margesin R."/>
        </authorList>
    </citation>
    <scope>NUCLEOTIDE SEQUENCE [LARGE SCALE GENOMIC DNA]</scope>
    <source>
        <strain evidence="2 5">RU-4-M-4</strain>
    </source>
</reference>
<comment type="caution">
    <text evidence="2">The sequence shown here is derived from an EMBL/GenBank/DDBJ whole genome shotgun (WGS) entry which is preliminary data.</text>
</comment>
<dbReference type="InterPro" id="IPR044023">
    <property type="entry name" value="Ig_7"/>
</dbReference>
<evidence type="ECO:0000313" key="5">
    <source>
        <dbReference type="Proteomes" id="UP000322315"/>
    </source>
</evidence>